<evidence type="ECO:0000259" key="5">
    <source>
        <dbReference type="PROSITE" id="PS50977"/>
    </source>
</evidence>
<evidence type="ECO:0000256" key="4">
    <source>
        <dbReference type="PROSITE-ProRule" id="PRU00335"/>
    </source>
</evidence>
<dbReference type="RefSeq" id="WP_128563309.1">
    <property type="nucleotide sequence ID" value="NZ_BPQH01000016.1"/>
</dbReference>
<dbReference type="PANTHER" id="PTHR47506">
    <property type="entry name" value="TRANSCRIPTIONAL REGULATORY PROTEIN"/>
    <property type="match status" value="1"/>
</dbReference>
<dbReference type="InterPro" id="IPR036271">
    <property type="entry name" value="Tet_transcr_reg_TetR-rel_C_sf"/>
</dbReference>
<keyword evidence="3" id="KW-0804">Transcription</keyword>
<dbReference type="Proteomes" id="UP001055167">
    <property type="component" value="Unassembled WGS sequence"/>
</dbReference>
<dbReference type="SUPFAM" id="SSF46689">
    <property type="entry name" value="Homeodomain-like"/>
    <property type="match status" value="1"/>
</dbReference>
<dbReference type="InterPro" id="IPR001647">
    <property type="entry name" value="HTH_TetR"/>
</dbReference>
<reference evidence="6" key="1">
    <citation type="journal article" date="2021" name="Front. Microbiol.">
        <title>Comprehensive Comparative Genomics and Phenotyping of Methylobacterium Species.</title>
        <authorList>
            <person name="Alessa O."/>
            <person name="Ogura Y."/>
            <person name="Fujitani Y."/>
            <person name="Takami H."/>
            <person name="Hayashi T."/>
            <person name="Sahin N."/>
            <person name="Tani A."/>
        </authorList>
    </citation>
    <scope>NUCLEOTIDE SEQUENCE</scope>
    <source>
        <strain evidence="6">KCTC 52305</strain>
    </source>
</reference>
<dbReference type="EMBL" id="BPQH01000016">
    <property type="protein sequence ID" value="GJD52005.1"/>
    <property type="molecule type" value="Genomic_DNA"/>
</dbReference>
<comment type="caution">
    <text evidence="6">The sequence shown here is derived from an EMBL/GenBank/DDBJ whole genome shotgun (WGS) entry which is preliminary data.</text>
</comment>
<evidence type="ECO:0000313" key="7">
    <source>
        <dbReference type="Proteomes" id="UP001055167"/>
    </source>
</evidence>
<dbReference type="PROSITE" id="PS50977">
    <property type="entry name" value="HTH_TETR_2"/>
    <property type="match status" value="1"/>
</dbReference>
<accession>A0ABQ4R2V5</accession>
<dbReference type="Gene3D" id="1.10.10.60">
    <property type="entry name" value="Homeodomain-like"/>
    <property type="match status" value="1"/>
</dbReference>
<organism evidence="6 7">
    <name type="scientific">Methylobacterium crusticola</name>
    <dbReference type="NCBI Taxonomy" id="1697972"/>
    <lineage>
        <taxon>Bacteria</taxon>
        <taxon>Pseudomonadati</taxon>
        <taxon>Pseudomonadota</taxon>
        <taxon>Alphaproteobacteria</taxon>
        <taxon>Hyphomicrobiales</taxon>
        <taxon>Methylobacteriaceae</taxon>
        <taxon>Methylobacterium</taxon>
    </lineage>
</organism>
<dbReference type="PRINTS" id="PR00455">
    <property type="entry name" value="HTHTETR"/>
</dbReference>
<feature type="domain" description="HTH tetR-type" evidence="5">
    <location>
        <begin position="10"/>
        <end position="70"/>
    </location>
</feature>
<evidence type="ECO:0000256" key="2">
    <source>
        <dbReference type="ARBA" id="ARBA00023125"/>
    </source>
</evidence>
<feature type="DNA-binding region" description="H-T-H motif" evidence="4">
    <location>
        <begin position="33"/>
        <end position="52"/>
    </location>
</feature>
<gene>
    <name evidence="6" type="ORF">OPKNFCMD_4766</name>
</gene>
<protein>
    <submittedName>
        <fullName evidence="6">HTH-type transcriptional regulator</fullName>
    </submittedName>
</protein>
<evidence type="ECO:0000256" key="1">
    <source>
        <dbReference type="ARBA" id="ARBA00023015"/>
    </source>
</evidence>
<keyword evidence="1" id="KW-0805">Transcription regulation</keyword>
<keyword evidence="2 4" id="KW-0238">DNA-binding</keyword>
<keyword evidence="7" id="KW-1185">Reference proteome</keyword>
<sequence>MPRVSREQAKLNRQTVVEAAAALFRERGLHGVGVADIMAQAGLTHGGFYGQFASRDALAGEAVACALEQERGGALDALVALYLSGDHLRWPGRGCPLAARVDDVAREAPDSPVRNAFTAGVRRFAETIAALLPRAARERRRVRARATLSTLVGAVVLARAVNDDALGAELIEAARAAVAAPR</sequence>
<dbReference type="Pfam" id="PF00440">
    <property type="entry name" value="TetR_N"/>
    <property type="match status" value="1"/>
</dbReference>
<proteinExistence type="predicted"/>
<dbReference type="Gene3D" id="1.10.357.10">
    <property type="entry name" value="Tetracycline Repressor, domain 2"/>
    <property type="match status" value="1"/>
</dbReference>
<reference evidence="6" key="2">
    <citation type="submission" date="2021-08" db="EMBL/GenBank/DDBJ databases">
        <authorList>
            <person name="Tani A."/>
            <person name="Ola A."/>
            <person name="Ogura Y."/>
            <person name="Katsura K."/>
            <person name="Hayashi T."/>
        </authorList>
    </citation>
    <scope>NUCLEOTIDE SEQUENCE</scope>
    <source>
        <strain evidence="6">KCTC 52305</strain>
    </source>
</reference>
<dbReference type="PANTHER" id="PTHR47506:SF7">
    <property type="entry name" value="TRANSCRIPTIONAL REGULATORY PROTEIN"/>
    <property type="match status" value="1"/>
</dbReference>
<evidence type="ECO:0000313" key="6">
    <source>
        <dbReference type="EMBL" id="GJD52005.1"/>
    </source>
</evidence>
<evidence type="ECO:0000256" key="3">
    <source>
        <dbReference type="ARBA" id="ARBA00023163"/>
    </source>
</evidence>
<name>A0ABQ4R2V5_9HYPH</name>
<dbReference type="InterPro" id="IPR009057">
    <property type="entry name" value="Homeodomain-like_sf"/>
</dbReference>
<dbReference type="SUPFAM" id="SSF48498">
    <property type="entry name" value="Tetracyclin repressor-like, C-terminal domain"/>
    <property type="match status" value="1"/>
</dbReference>